<protein>
    <submittedName>
        <fullName evidence="1">Uncharacterized protein</fullName>
    </submittedName>
</protein>
<organism evidence="1 2">
    <name type="scientific">Cinara cedri</name>
    <dbReference type="NCBI Taxonomy" id="506608"/>
    <lineage>
        <taxon>Eukaryota</taxon>
        <taxon>Metazoa</taxon>
        <taxon>Ecdysozoa</taxon>
        <taxon>Arthropoda</taxon>
        <taxon>Hexapoda</taxon>
        <taxon>Insecta</taxon>
        <taxon>Pterygota</taxon>
        <taxon>Neoptera</taxon>
        <taxon>Paraneoptera</taxon>
        <taxon>Hemiptera</taxon>
        <taxon>Sternorrhyncha</taxon>
        <taxon>Aphidomorpha</taxon>
        <taxon>Aphidoidea</taxon>
        <taxon>Aphididae</taxon>
        <taxon>Lachninae</taxon>
        <taxon>Cinara</taxon>
    </lineage>
</organism>
<evidence type="ECO:0000313" key="1">
    <source>
        <dbReference type="EMBL" id="VVC28040.1"/>
    </source>
</evidence>
<gene>
    <name evidence="1" type="ORF">CINCED_3A012277</name>
</gene>
<proteinExistence type="predicted"/>
<name>A0A5E4M7B4_9HEMI</name>
<keyword evidence="2" id="KW-1185">Reference proteome</keyword>
<dbReference type="EMBL" id="CABPRJ010000477">
    <property type="protein sequence ID" value="VVC28040.1"/>
    <property type="molecule type" value="Genomic_DNA"/>
</dbReference>
<dbReference type="Proteomes" id="UP000325440">
    <property type="component" value="Unassembled WGS sequence"/>
</dbReference>
<reference evidence="1 2" key="1">
    <citation type="submission" date="2019-08" db="EMBL/GenBank/DDBJ databases">
        <authorList>
            <person name="Alioto T."/>
            <person name="Alioto T."/>
            <person name="Gomez Garrido J."/>
        </authorList>
    </citation>
    <scope>NUCLEOTIDE SEQUENCE [LARGE SCALE GENOMIC DNA]</scope>
</reference>
<dbReference type="AlphaFoldDB" id="A0A5E4M7B4"/>
<accession>A0A5E4M7B4</accession>
<sequence length="326" mass="37410">MVSYNQPLLNTSTNLDSSIDTTINNLPDKIIHEVNFPADIVPYNKPPLNTSANQQTSSDYHEYNNQNHFVKQHILSTLDSADYRSLSQRSIAINQQPILNTSPVLQDLQDTKENRLVTSFLALKTLPITTQDNNNGKTPQHVTVNAKIRTMNEPPFNVSIKNIGPSTSKTYLLSKIPIRKSSQSRLKVIQTHLQSTPSTSCIRQPLQDTAENNLTNQTREHEYFSVDIVPITNMSKNMSKIPKSVPLNAKISIMNEPPSNISIENMCLITTKEYPPSEILISKSRPIHTYYKFTLNLRRKRERFNDTATFIERYYHRIRAWLLRKF</sequence>
<evidence type="ECO:0000313" key="2">
    <source>
        <dbReference type="Proteomes" id="UP000325440"/>
    </source>
</evidence>